<dbReference type="InParanoid" id="A0A0P0XRR4"/>
<name>A0A0P0XRR4_ORYSJ</name>
<proteinExistence type="predicted"/>
<sequence>MPTHRHRASSCVRWSSIAVGPRIDLLLSRCTTHLHHCTSPSAPHQQRDFTVDVAAASSRGLPASCEVAVEDDDSLDIVISAASPCWFPPSA</sequence>
<evidence type="ECO:0000313" key="2">
    <source>
        <dbReference type="Proteomes" id="UP000059680"/>
    </source>
</evidence>
<evidence type="ECO:0000313" key="1">
    <source>
        <dbReference type="EMBL" id="BAT09911.1"/>
    </source>
</evidence>
<dbReference type="AlphaFoldDB" id="A0A0P0XRR4"/>
<reference evidence="1 2" key="3">
    <citation type="journal article" date="2013" name="Rice">
        <title>Improvement of the Oryza sativa Nipponbare reference genome using next generation sequence and optical map data.</title>
        <authorList>
            <person name="Kawahara Y."/>
            <person name="de la Bastide M."/>
            <person name="Hamilton J.P."/>
            <person name="Kanamori H."/>
            <person name="McCombie W.R."/>
            <person name="Ouyang S."/>
            <person name="Schwartz D.C."/>
            <person name="Tanaka T."/>
            <person name="Wu J."/>
            <person name="Zhou S."/>
            <person name="Childs K.L."/>
            <person name="Davidson R.M."/>
            <person name="Lin H."/>
            <person name="Quesada-Ocampo L."/>
            <person name="Vaillancourt B."/>
            <person name="Sakai H."/>
            <person name="Lee S.S."/>
            <person name="Kim J."/>
            <person name="Numa H."/>
            <person name="Itoh T."/>
            <person name="Buell C.R."/>
            <person name="Matsumoto T."/>
        </authorList>
    </citation>
    <scope>NUCLEOTIDE SEQUENCE [LARGE SCALE GENOMIC DNA]</scope>
    <source>
        <strain evidence="2">cv. Nipponbare</strain>
    </source>
</reference>
<dbReference type="EMBL" id="AP014966">
    <property type="protein sequence ID" value="BAT09911.1"/>
    <property type="molecule type" value="Genomic_DNA"/>
</dbReference>
<dbReference type="PaxDb" id="39947-A0A0P0XRR4"/>
<organism evidence="1 2">
    <name type="scientific">Oryza sativa subsp. japonica</name>
    <name type="common">Rice</name>
    <dbReference type="NCBI Taxonomy" id="39947"/>
    <lineage>
        <taxon>Eukaryota</taxon>
        <taxon>Viridiplantae</taxon>
        <taxon>Streptophyta</taxon>
        <taxon>Embryophyta</taxon>
        <taxon>Tracheophyta</taxon>
        <taxon>Spermatophyta</taxon>
        <taxon>Magnoliopsida</taxon>
        <taxon>Liliopsida</taxon>
        <taxon>Poales</taxon>
        <taxon>Poaceae</taxon>
        <taxon>BOP clade</taxon>
        <taxon>Oryzoideae</taxon>
        <taxon>Oryzeae</taxon>
        <taxon>Oryzinae</taxon>
        <taxon>Oryza</taxon>
        <taxon>Oryza sativa</taxon>
    </lineage>
</organism>
<dbReference type="Proteomes" id="UP000059680">
    <property type="component" value="Chromosome 10"/>
</dbReference>
<accession>A0A0P0XRR4</accession>
<keyword evidence="2" id="KW-1185">Reference proteome</keyword>
<protein>
    <submittedName>
        <fullName evidence="1">Os10g0150901 protein</fullName>
    </submittedName>
</protein>
<gene>
    <name evidence="1" type="ordered locus">Os10g0150901</name>
    <name evidence="1" type="ORF">OSNPB_100150901</name>
</gene>
<reference evidence="2" key="1">
    <citation type="journal article" date="2005" name="Nature">
        <title>The map-based sequence of the rice genome.</title>
        <authorList>
            <consortium name="International rice genome sequencing project (IRGSP)"/>
            <person name="Matsumoto T."/>
            <person name="Wu J."/>
            <person name="Kanamori H."/>
            <person name="Katayose Y."/>
            <person name="Fujisawa M."/>
            <person name="Namiki N."/>
            <person name="Mizuno H."/>
            <person name="Yamamoto K."/>
            <person name="Antonio B.A."/>
            <person name="Baba T."/>
            <person name="Sakata K."/>
            <person name="Nagamura Y."/>
            <person name="Aoki H."/>
            <person name="Arikawa K."/>
            <person name="Arita K."/>
            <person name="Bito T."/>
            <person name="Chiden Y."/>
            <person name="Fujitsuka N."/>
            <person name="Fukunaka R."/>
            <person name="Hamada M."/>
            <person name="Harada C."/>
            <person name="Hayashi A."/>
            <person name="Hijishita S."/>
            <person name="Honda M."/>
            <person name="Hosokawa S."/>
            <person name="Ichikawa Y."/>
            <person name="Idonuma A."/>
            <person name="Iijima M."/>
            <person name="Ikeda M."/>
            <person name="Ikeno M."/>
            <person name="Ito K."/>
            <person name="Ito S."/>
            <person name="Ito T."/>
            <person name="Ito Y."/>
            <person name="Ito Y."/>
            <person name="Iwabuchi A."/>
            <person name="Kamiya K."/>
            <person name="Karasawa W."/>
            <person name="Kurita K."/>
            <person name="Katagiri S."/>
            <person name="Kikuta A."/>
            <person name="Kobayashi H."/>
            <person name="Kobayashi N."/>
            <person name="Machita K."/>
            <person name="Maehara T."/>
            <person name="Masukawa M."/>
            <person name="Mizubayashi T."/>
            <person name="Mukai Y."/>
            <person name="Nagasaki H."/>
            <person name="Nagata Y."/>
            <person name="Naito S."/>
            <person name="Nakashima M."/>
            <person name="Nakama Y."/>
            <person name="Nakamichi Y."/>
            <person name="Nakamura M."/>
            <person name="Meguro A."/>
            <person name="Negishi M."/>
            <person name="Ohta I."/>
            <person name="Ohta T."/>
            <person name="Okamoto M."/>
            <person name="Ono N."/>
            <person name="Saji S."/>
            <person name="Sakaguchi M."/>
            <person name="Sakai K."/>
            <person name="Shibata M."/>
            <person name="Shimokawa T."/>
            <person name="Song J."/>
            <person name="Takazaki Y."/>
            <person name="Terasawa K."/>
            <person name="Tsugane M."/>
            <person name="Tsuji K."/>
            <person name="Ueda S."/>
            <person name="Waki K."/>
            <person name="Yamagata H."/>
            <person name="Yamamoto M."/>
            <person name="Yamamoto S."/>
            <person name="Yamane H."/>
            <person name="Yoshiki S."/>
            <person name="Yoshihara R."/>
            <person name="Yukawa K."/>
            <person name="Zhong H."/>
            <person name="Yano M."/>
            <person name="Yuan Q."/>
            <person name="Ouyang S."/>
            <person name="Liu J."/>
            <person name="Jones K.M."/>
            <person name="Gansberger K."/>
            <person name="Moffat K."/>
            <person name="Hill J."/>
            <person name="Bera J."/>
            <person name="Fadrosh D."/>
            <person name="Jin S."/>
            <person name="Johri S."/>
            <person name="Kim M."/>
            <person name="Overton L."/>
            <person name="Reardon M."/>
            <person name="Tsitrin T."/>
            <person name="Vuong H."/>
            <person name="Weaver B."/>
            <person name="Ciecko A."/>
            <person name="Tallon L."/>
            <person name="Jackson J."/>
            <person name="Pai G."/>
            <person name="Aken S.V."/>
            <person name="Utterback T."/>
            <person name="Reidmuller S."/>
            <person name="Feldblyum T."/>
            <person name="Hsiao J."/>
            <person name="Zismann V."/>
            <person name="Iobst S."/>
            <person name="de Vazeille A.R."/>
            <person name="Buell C.R."/>
            <person name="Ying K."/>
            <person name="Li Y."/>
            <person name="Lu T."/>
            <person name="Huang Y."/>
            <person name="Zhao Q."/>
            <person name="Feng Q."/>
            <person name="Zhang L."/>
            <person name="Zhu J."/>
            <person name="Weng Q."/>
            <person name="Mu J."/>
            <person name="Lu Y."/>
            <person name="Fan D."/>
            <person name="Liu Y."/>
            <person name="Guan J."/>
            <person name="Zhang Y."/>
            <person name="Yu S."/>
            <person name="Liu X."/>
            <person name="Zhang Y."/>
            <person name="Hong G."/>
            <person name="Han B."/>
            <person name="Choisne N."/>
            <person name="Demange N."/>
            <person name="Orjeda G."/>
            <person name="Samain S."/>
            <person name="Cattolico L."/>
            <person name="Pelletier E."/>
            <person name="Couloux A."/>
            <person name="Segurens B."/>
            <person name="Wincker P."/>
            <person name="D'Hont A."/>
            <person name="Scarpelli C."/>
            <person name="Weissenbach J."/>
            <person name="Salanoubat M."/>
            <person name="Quetier F."/>
            <person name="Yu Y."/>
            <person name="Kim H.R."/>
            <person name="Rambo T."/>
            <person name="Currie J."/>
            <person name="Collura K."/>
            <person name="Luo M."/>
            <person name="Yang T."/>
            <person name="Ammiraju J.S.S."/>
            <person name="Engler F."/>
            <person name="Soderlund C."/>
            <person name="Wing R.A."/>
            <person name="Palmer L.E."/>
            <person name="de la Bastide M."/>
            <person name="Spiegel L."/>
            <person name="Nascimento L."/>
            <person name="Zutavern T."/>
            <person name="O'Shaughnessy A."/>
            <person name="Dike S."/>
            <person name="Dedhia N."/>
            <person name="Preston R."/>
            <person name="Balija V."/>
            <person name="McCombie W.R."/>
            <person name="Chow T."/>
            <person name="Chen H."/>
            <person name="Chung M."/>
            <person name="Chen C."/>
            <person name="Shaw J."/>
            <person name="Wu H."/>
            <person name="Hsiao K."/>
            <person name="Chao Y."/>
            <person name="Chu M."/>
            <person name="Cheng C."/>
            <person name="Hour A."/>
            <person name="Lee P."/>
            <person name="Lin S."/>
            <person name="Lin Y."/>
            <person name="Liou J."/>
            <person name="Liu S."/>
            <person name="Hsing Y."/>
            <person name="Raghuvanshi S."/>
            <person name="Mohanty A."/>
            <person name="Bharti A.K."/>
            <person name="Gaur A."/>
            <person name="Gupta V."/>
            <person name="Kumar D."/>
            <person name="Ravi V."/>
            <person name="Vij S."/>
            <person name="Kapur A."/>
            <person name="Khurana P."/>
            <person name="Khurana P."/>
            <person name="Khurana J.P."/>
            <person name="Tyagi A.K."/>
            <person name="Gaikwad K."/>
            <person name="Singh A."/>
            <person name="Dalal V."/>
            <person name="Srivastava S."/>
            <person name="Dixit A."/>
            <person name="Pal A.K."/>
            <person name="Ghazi I.A."/>
            <person name="Yadav M."/>
            <person name="Pandit A."/>
            <person name="Bhargava A."/>
            <person name="Sureshbabu K."/>
            <person name="Batra K."/>
            <person name="Sharma T.R."/>
            <person name="Mohapatra T."/>
            <person name="Singh N.K."/>
            <person name="Messing J."/>
            <person name="Nelson A.B."/>
            <person name="Fuks G."/>
            <person name="Kavchok S."/>
            <person name="Keizer G."/>
            <person name="Linton E."/>
            <person name="Llaca V."/>
            <person name="Song R."/>
            <person name="Tanyolac B."/>
            <person name="Young S."/>
            <person name="Ho-Il K."/>
            <person name="Hahn J.H."/>
            <person name="Sangsakoo G."/>
            <person name="Vanavichit A."/>
            <person name="de Mattos Luiz.A.T."/>
            <person name="Zimmer P.D."/>
            <person name="Malone G."/>
            <person name="Dellagostin O."/>
            <person name="de Oliveira A.C."/>
            <person name="Bevan M."/>
            <person name="Bancroft I."/>
            <person name="Minx P."/>
            <person name="Cordum H."/>
            <person name="Wilson R."/>
            <person name="Cheng Z."/>
            <person name="Jin W."/>
            <person name="Jiang J."/>
            <person name="Leong S.A."/>
            <person name="Iwama H."/>
            <person name="Gojobori T."/>
            <person name="Itoh T."/>
            <person name="Niimura Y."/>
            <person name="Fujii Y."/>
            <person name="Habara T."/>
            <person name="Sakai H."/>
            <person name="Sato Y."/>
            <person name="Wilson G."/>
            <person name="Kumar K."/>
            <person name="McCouch S."/>
            <person name="Juretic N."/>
            <person name="Hoen D."/>
            <person name="Wright S."/>
            <person name="Bruskiewich R."/>
            <person name="Bureau T."/>
            <person name="Miyao A."/>
            <person name="Hirochika H."/>
            <person name="Nishikawa T."/>
            <person name="Kadowaki K."/>
            <person name="Sugiura M."/>
            <person name="Burr B."/>
            <person name="Sasaki T."/>
        </authorList>
    </citation>
    <scope>NUCLEOTIDE SEQUENCE [LARGE SCALE GENOMIC DNA]</scope>
    <source>
        <strain evidence="2">cv. Nipponbare</strain>
    </source>
</reference>
<reference evidence="1 2" key="2">
    <citation type="journal article" date="2013" name="Plant Cell Physiol.">
        <title>Rice Annotation Project Database (RAP-DB): an integrative and interactive database for rice genomics.</title>
        <authorList>
            <person name="Sakai H."/>
            <person name="Lee S.S."/>
            <person name="Tanaka T."/>
            <person name="Numa H."/>
            <person name="Kim J."/>
            <person name="Kawahara Y."/>
            <person name="Wakimoto H."/>
            <person name="Yang C.C."/>
            <person name="Iwamoto M."/>
            <person name="Abe T."/>
            <person name="Yamada Y."/>
            <person name="Muto A."/>
            <person name="Inokuchi H."/>
            <person name="Ikemura T."/>
            <person name="Matsumoto T."/>
            <person name="Sasaki T."/>
            <person name="Itoh T."/>
        </authorList>
    </citation>
    <scope>NUCLEOTIDE SEQUENCE [LARGE SCALE GENOMIC DNA]</scope>
    <source>
        <strain evidence="2">cv. Nipponbare</strain>
    </source>
</reference>